<dbReference type="SUPFAM" id="SSF49899">
    <property type="entry name" value="Concanavalin A-like lectins/glucanases"/>
    <property type="match status" value="1"/>
</dbReference>
<evidence type="ECO:0000256" key="2">
    <source>
        <dbReference type="ARBA" id="ARBA00022801"/>
    </source>
</evidence>
<dbReference type="STRING" id="105984.A0A427XTE8"/>
<dbReference type="Gene3D" id="2.60.120.200">
    <property type="match status" value="1"/>
</dbReference>
<keyword evidence="3 6" id="KW-0326">Glycosidase</keyword>
<feature type="site" description="Important for catalytic activity, responsible for pKa modulation of the active site Glu and correct orientation of both the proton donor and substrate" evidence="5">
    <location>
        <position position="128"/>
    </location>
</feature>
<evidence type="ECO:0000256" key="6">
    <source>
        <dbReference type="RuleBase" id="RU361187"/>
    </source>
</evidence>
<evidence type="ECO:0000313" key="9">
    <source>
        <dbReference type="Proteomes" id="UP000279236"/>
    </source>
</evidence>
<dbReference type="GO" id="GO:0005975">
    <property type="term" value="P:carbohydrate metabolic process"/>
    <property type="evidence" value="ECO:0007669"/>
    <property type="project" value="InterPro"/>
</dbReference>
<keyword evidence="2 6" id="KW-0378">Hydrolase</keyword>
<organism evidence="8 9">
    <name type="scientific">Apiotrichum porosum</name>
    <dbReference type="NCBI Taxonomy" id="105984"/>
    <lineage>
        <taxon>Eukaryota</taxon>
        <taxon>Fungi</taxon>
        <taxon>Dikarya</taxon>
        <taxon>Basidiomycota</taxon>
        <taxon>Agaricomycotina</taxon>
        <taxon>Tremellomycetes</taxon>
        <taxon>Trichosporonales</taxon>
        <taxon>Trichosporonaceae</taxon>
        <taxon>Apiotrichum</taxon>
    </lineage>
</organism>
<name>A0A427XTE8_9TREE</name>
<reference evidence="8 9" key="1">
    <citation type="submission" date="2018-11" db="EMBL/GenBank/DDBJ databases">
        <title>Genome sequence of Apiotrichum porosum DSM 27194.</title>
        <authorList>
            <person name="Aliyu H."/>
            <person name="Gorte O."/>
            <person name="Ochsenreither K."/>
        </authorList>
    </citation>
    <scope>NUCLEOTIDE SEQUENCE [LARGE SCALE GENOMIC DNA]</scope>
    <source>
        <strain evidence="8 9">DSM 27194</strain>
    </source>
</reference>
<dbReference type="CDD" id="cd18617">
    <property type="entry name" value="GH43_XynB-like"/>
    <property type="match status" value="1"/>
</dbReference>
<dbReference type="RefSeq" id="XP_028476548.1">
    <property type="nucleotide sequence ID" value="XM_028623615.1"/>
</dbReference>
<dbReference type="PANTHER" id="PTHR42812:SF16">
    <property type="entry name" value="HYDROLASE, PUTATIVE (AFU_ORTHOLOGUE AFUA_7G06110)-RELATED"/>
    <property type="match status" value="1"/>
</dbReference>
<evidence type="ECO:0000313" key="8">
    <source>
        <dbReference type="EMBL" id="RSH82093.1"/>
    </source>
</evidence>
<evidence type="ECO:0000256" key="5">
    <source>
        <dbReference type="PIRSR" id="PIRSR606710-2"/>
    </source>
</evidence>
<dbReference type="InterPro" id="IPR051795">
    <property type="entry name" value="Glycosyl_Hydrlase_43"/>
</dbReference>
<dbReference type="InterPro" id="IPR041542">
    <property type="entry name" value="GH43_C2"/>
</dbReference>
<feature type="domain" description="Beta-xylosidase C-terminal Concanavalin A-like" evidence="7">
    <location>
        <begin position="326"/>
        <end position="517"/>
    </location>
</feature>
<dbReference type="Proteomes" id="UP000279236">
    <property type="component" value="Unassembled WGS sequence"/>
</dbReference>
<feature type="active site" description="Proton donor" evidence="4">
    <location>
        <position position="191"/>
    </location>
</feature>
<dbReference type="PANTHER" id="PTHR42812">
    <property type="entry name" value="BETA-XYLOSIDASE"/>
    <property type="match status" value="1"/>
</dbReference>
<comment type="similarity">
    <text evidence="1 6">Belongs to the glycosyl hydrolase 43 family.</text>
</comment>
<gene>
    <name evidence="8" type="ORF">EHS24_008297</name>
</gene>
<dbReference type="GO" id="GO:0004553">
    <property type="term" value="F:hydrolase activity, hydrolyzing O-glycosyl compounds"/>
    <property type="evidence" value="ECO:0007669"/>
    <property type="project" value="InterPro"/>
</dbReference>
<dbReference type="GeneID" id="39592840"/>
<dbReference type="Pfam" id="PF04616">
    <property type="entry name" value="Glyco_hydro_43"/>
    <property type="match status" value="1"/>
</dbReference>
<sequence>MASNPIITGFNPDPTIIRVGDDYFVATSSFEYFPGVPIYHSRDLVNWKVIGHALTRRSQLDLRNVNPGGGIWAPTLRYHKGTFYLATAVVYDMRATHTPPRGFYVSTTNIWDETTWSDPVFFDQMGIDQDLLFDDDDRVYLCTARKTMGPRAPQEAKLAVYACEIDLATGDSLCPPVLLSWHKGVSGGVDEGPHLLKKDGFYYLFIAEGGTDAGHTEVVLRSHSPLGPYEEPPAGINPLVFNGGVKGAQVQNTGHADFVEGGDGRWWAVLLATRAPKGGVPQLGRETFLAPVQWKDGWPIINGGQPITATIPADLPTSLTEGPWTERFTNPSLDRGWYHLRTPLKPCHTLTSGTLTLHGNAQTLDNIDSPAALFRKQKHYAGIWSAVLTFEPDNECEEAGTTIYYGVNSYAAVLVRKKGQGREVVARWKDEDIAVKEVSAPISGTGPITLTIQAGPTTYTLLYGKDSDDLKPLRSIPSTLIYRGVYSPLETPFTGTMLGIFAQCTDGEMCRAPAVFSEVGWTPAQ</sequence>
<dbReference type="Pfam" id="PF17851">
    <property type="entry name" value="GH43_C2"/>
    <property type="match status" value="1"/>
</dbReference>
<protein>
    <recommendedName>
        <fullName evidence="7">Beta-xylosidase C-terminal Concanavalin A-like domain-containing protein</fullName>
    </recommendedName>
</protein>
<evidence type="ECO:0000256" key="1">
    <source>
        <dbReference type="ARBA" id="ARBA00009865"/>
    </source>
</evidence>
<evidence type="ECO:0000256" key="3">
    <source>
        <dbReference type="ARBA" id="ARBA00023295"/>
    </source>
</evidence>
<accession>A0A427XTE8</accession>
<proteinExistence type="inferred from homology"/>
<dbReference type="InterPro" id="IPR006710">
    <property type="entry name" value="Glyco_hydro_43"/>
</dbReference>
<evidence type="ECO:0000259" key="7">
    <source>
        <dbReference type="Pfam" id="PF17851"/>
    </source>
</evidence>
<dbReference type="InterPro" id="IPR023296">
    <property type="entry name" value="Glyco_hydro_beta-prop_sf"/>
</dbReference>
<dbReference type="EMBL" id="RSCE01000006">
    <property type="protein sequence ID" value="RSH82093.1"/>
    <property type="molecule type" value="Genomic_DNA"/>
</dbReference>
<evidence type="ECO:0000256" key="4">
    <source>
        <dbReference type="PIRSR" id="PIRSR606710-1"/>
    </source>
</evidence>
<comment type="caution">
    <text evidence="8">The sequence shown here is derived from an EMBL/GenBank/DDBJ whole genome shotgun (WGS) entry which is preliminary data.</text>
</comment>
<dbReference type="SUPFAM" id="SSF75005">
    <property type="entry name" value="Arabinanase/levansucrase/invertase"/>
    <property type="match status" value="1"/>
</dbReference>
<keyword evidence="9" id="KW-1185">Reference proteome</keyword>
<feature type="active site" description="Proton acceptor" evidence="4">
    <location>
        <position position="13"/>
    </location>
</feature>
<dbReference type="AlphaFoldDB" id="A0A427XTE8"/>
<dbReference type="InterPro" id="IPR013320">
    <property type="entry name" value="ConA-like_dom_sf"/>
</dbReference>
<dbReference type="Gene3D" id="2.115.10.20">
    <property type="entry name" value="Glycosyl hydrolase domain, family 43"/>
    <property type="match status" value="1"/>
</dbReference>
<dbReference type="OrthoDB" id="2139957at2759"/>